<organism evidence="1 2">
    <name type="scientific">Blumeria graminis f. sp. tritici</name>
    <dbReference type="NCBI Taxonomy" id="62690"/>
    <lineage>
        <taxon>Eukaryota</taxon>
        <taxon>Fungi</taxon>
        <taxon>Dikarya</taxon>
        <taxon>Ascomycota</taxon>
        <taxon>Pezizomycotina</taxon>
        <taxon>Leotiomycetes</taxon>
        <taxon>Erysiphales</taxon>
        <taxon>Erysiphaceae</taxon>
        <taxon>Blumeria</taxon>
    </lineage>
</organism>
<accession>A0A9X9PRV6</accession>
<gene>
    <name evidence="1" type="ORF">BGT96224V316_LOCUS1637</name>
</gene>
<evidence type="ECO:0000313" key="1">
    <source>
        <dbReference type="EMBL" id="VCU40398.1"/>
    </source>
</evidence>
<dbReference type="Proteomes" id="UP000324639">
    <property type="component" value="Chromosome Bgt_-02"/>
</dbReference>
<evidence type="ECO:0000313" key="2">
    <source>
        <dbReference type="Proteomes" id="UP000324639"/>
    </source>
</evidence>
<reference evidence="1 2" key="1">
    <citation type="submission" date="2018-08" db="EMBL/GenBank/DDBJ databases">
        <authorList>
            <person name="Muller C M."/>
        </authorList>
    </citation>
    <scope>NUCLEOTIDE SEQUENCE [LARGE SCALE GENOMIC DNA]</scope>
</reference>
<name>A0A9X9PRV6_BLUGR</name>
<protein>
    <submittedName>
        <fullName evidence="1">Bgt-50976</fullName>
    </submittedName>
</protein>
<proteinExistence type="predicted"/>
<dbReference type="EMBL" id="LR026985">
    <property type="protein sequence ID" value="VCU40398.1"/>
    <property type="molecule type" value="Genomic_DNA"/>
</dbReference>
<sequence>MEKYLAQHPWERILKIFRTLYYSYFTTPCDTVFALPNDSETHLDPVRYLIENFTIYIRRAPLLPNVTDNIISRLIKLSYRIESTPFDLAPFELLASLILSNVTDIKVWKSLLQLLDTVESI</sequence>
<dbReference type="AlphaFoldDB" id="A0A9X9PRV6"/>
<keyword evidence="2" id="KW-1185">Reference proteome</keyword>